<dbReference type="KEGG" id="cdep:91088507"/>
<organism evidence="2 3">
    <name type="scientific">Cryptococcus depauperatus CBS 7841</name>
    <dbReference type="NCBI Taxonomy" id="1295531"/>
    <lineage>
        <taxon>Eukaryota</taxon>
        <taxon>Fungi</taxon>
        <taxon>Dikarya</taxon>
        <taxon>Basidiomycota</taxon>
        <taxon>Agaricomycotina</taxon>
        <taxon>Tremellomycetes</taxon>
        <taxon>Tremellales</taxon>
        <taxon>Cryptococcaceae</taxon>
        <taxon>Cryptococcus</taxon>
    </lineage>
</organism>
<sequence>MSSLIELFQFLDSKNPSARHLALQNLIGHTPKNAAQRNIFIPSSFAGISSGGGEGLIPNKRKDGSDEDDIKVKALKDLTYLCRDQAFIAHDALSALVNLSDTLAVARHIVDKEFLVWLVSYTVYTTSPLSPLTSMLLSNITSHSSLIPLLVNLTIPIIPLPKSKHYPPYFLPSSASSSSNLHPDFRDPVIGPPNMEAGQEPEREIEAVRALVQAFEDGASEGVKDGKGKRKGECHFLASVFANISMTPSTRQALLTPQPPFPQPIESQPSEDDEPLLSKIVVYTGHPDTIRRGGALGCIKNCAMDRANMGWLLASEEDRVRLPNDPSRLIKGVDVLPWVLAPIMGPEEYDVDEMEQLPPTLQFLPPEKEREKDTVLRMMCIEILLLLATTFTGRETLRKRGVYWVVRNLHKVETDQQIGDTIERLVGLLQRDEGNETKEDHVEELVKGVTKNDAGEEEMGELDVIEV</sequence>
<dbReference type="InterPro" id="IPR016024">
    <property type="entry name" value="ARM-type_fold"/>
</dbReference>
<dbReference type="Pfam" id="PF04064">
    <property type="entry name" value="DUF384"/>
    <property type="match status" value="1"/>
</dbReference>
<dbReference type="VEuPathDB" id="FungiDB:L203_05304"/>
<dbReference type="GeneID" id="91088507"/>
<accession>A0A1E3I5E4</accession>
<dbReference type="InterPro" id="IPR007206">
    <property type="entry name" value="Protein_HGH1_C"/>
</dbReference>
<proteinExistence type="inferred from homology"/>
<keyword evidence="3" id="KW-1185">Reference proteome</keyword>
<dbReference type="Pfam" id="PF04063">
    <property type="entry name" value="DUF383"/>
    <property type="match status" value="1"/>
</dbReference>
<gene>
    <name evidence="2" type="ORF">L203_104297</name>
</gene>
<protein>
    <submittedName>
        <fullName evidence="2">Uncharacterized protein</fullName>
    </submittedName>
</protein>
<dbReference type="AlphaFoldDB" id="A0A1E3I5E4"/>
<dbReference type="InterPro" id="IPR039717">
    <property type="entry name" value="Hgh1"/>
</dbReference>
<dbReference type="OrthoDB" id="338814at2759"/>
<comment type="similarity">
    <text evidence="1">Belongs to the HGH1 family.</text>
</comment>
<evidence type="ECO:0000313" key="3">
    <source>
        <dbReference type="Proteomes" id="UP000094043"/>
    </source>
</evidence>
<evidence type="ECO:0000313" key="2">
    <source>
        <dbReference type="EMBL" id="WVN89081.1"/>
    </source>
</evidence>
<dbReference type="PANTHER" id="PTHR13387:SF9">
    <property type="entry name" value="PROTEIN HGH1 HOMOLOG"/>
    <property type="match status" value="1"/>
</dbReference>
<reference evidence="2" key="2">
    <citation type="journal article" date="2022" name="Elife">
        <title>Obligate sexual reproduction of a homothallic fungus closely related to the Cryptococcus pathogenic species complex.</title>
        <authorList>
            <person name="Passer A.R."/>
            <person name="Clancey S.A."/>
            <person name="Shea T."/>
            <person name="David-Palma M."/>
            <person name="Averette A.F."/>
            <person name="Boekhout T."/>
            <person name="Porcel B.M."/>
            <person name="Nowrousian M."/>
            <person name="Cuomo C.A."/>
            <person name="Sun S."/>
            <person name="Heitman J."/>
            <person name="Coelho M.A."/>
        </authorList>
    </citation>
    <scope>NUCLEOTIDE SEQUENCE</scope>
    <source>
        <strain evidence="2">CBS 7841</strain>
    </source>
</reference>
<dbReference type="RefSeq" id="XP_066069781.1">
    <property type="nucleotide sequence ID" value="XM_066213684.1"/>
</dbReference>
<dbReference type="PANTHER" id="PTHR13387">
    <property type="entry name" value="PROTEIN HGH1 HOMOLOG"/>
    <property type="match status" value="1"/>
</dbReference>
<dbReference type="SUPFAM" id="SSF48371">
    <property type="entry name" value="ARM repeat"/>
    <property type="match status" value="1"/>
</dbReference>
<dbReference type="InterPro" id="IPR007205">
    <property type="entry name" value="Protein_HGH1_N"/>
</dbReference>
<name>A0A1E3I5E4_9TREE</name>
<dbReference type="EMBL" id="CP143788">
    <property type="protein sequence ID" value="WVN89081.1"/>
    <property type="molecule type" value="Genomic_DNA"/>
</dbReference>
<dbReference type="Proteomes" id="UP000094043">
    <property type="component" value="Chromosome 5"/>
</dbReference>
<reference evidence="2" key="3">
    <citation type="submission" date="2024-01" db="EMBL/GenBank/DDBJ databases">
        <authorList>
            <person name="Coelho M.A."/>
            <person name="David-Palma M."/>
            <person name="Shea T."/>
            <person name="Sun S."/>
            <person name="Cuomo C.A."/>
            <person name="Heitman J."/>
        </authorList>
    </citation>
    <scope>NUCLEOTIDE SEQUENCE</scope>
    <source>
        <strain evidence="2">CBS 7841</strain>
    </source>
</reference>
<evidence type="ECO:0000256" key="1">
    <source>
        <dbReference type="ARBA" id="ARBA00006712"/>
    </source>
</evidence>
<reference evidence="2" key="1">
    <citation type="submission" date="2016-06" db="EMBL/GenBank/DDBJ databases">
        <authorList>
            <person name="Cuomo C."/>
            <person name="Litvintseva A."/>
            <person name="Heitman J."/>
            <person name="Chen Y."/>
            <person name="Sun S."/>
            <person name="Springer D."/>
            <person name="Dromer F."/>
            <person name="Young S."/>
            <person name="Zeng Q."/>
            <person name="Chapman S."/>
            <person name="Gujja S."/>
            <person name="Saif S."/>
            <person name="Birren B."/>
        </authorList>
    </citation>
    <scope>NUCLEOTIDE SEQUENCE</scope>
    <source>
        <strain evidence="2">CBS 7841</strain>
    </source>
</reference>